<dbReference type="RefSeq" id="WP_171159793.1">
    <property type="nucleotide sequence ID" value="NZ_CP053073.1"/>
</dbReference>
<organism evidence="1 2">
    <name type="scientific">Usitatibacter palustris</name>
    <dbReference type="NCBI Taxonomy" id="2732487"/>
    <lineage>
        <taxon>Bacteria</taxon>
        <taxon>Pseudomonadati</taxon>
        <taxon>Pseudomonadota</taxon>
        <taxon>Betaproteobacteria</taxon>
        <taxon>Nitrosomonadales</taxon>
        <taxon>Usitatibacteraceae</taxon>
        <taxon>Usitatibacter</taxon>
    </lineage>
</organism>
<protein>
    <submittedName>
        <fullName evidence="1">Uncharacterized protein</fullName>
    </submittedName>
</protein>
<keyword evidence="2" id="KW-1185">Reference proteome</keyword>
<dbReference type="EMBL" id="CP053073">
    <property type="protein sequence ID" value="QJR13343.1"/>
    <property type="molecule type" value="Genomic_DNA"/>
</dbReference>
<reference evidence="1 2" key="1">
    <citation type="submission" date="2020-04" db="EMBL/GenBank/DDBJ databases">
        <title>Usitatibacter rugosus gen. nov., sp. nov. and Usitatibacter palustris sp. nov., novel members of Usitatibacteraceae fam. nov. within the order Nitrosomonadales isolated from soil.</title>
        <authorList>
            <person name="Huber K.J."/>
            <person name="Neumann-Schaal M."/>
            <person name="Geppert A."/>
            <person name="Luckner M."/>
            <person name="Wanner G."/>
            <person name="Overmann J."/>
        </authorList>
    </citation>
    <scope>NUCLEOTIDE SEQUENCE [LARGE SCALE GENOMIC DNA]</scope>
    <source>
        <strain evidence="1 2">Swamp67</strain>
    </source>
</reference>
<proteinExistence type="predicted"/>
<name>A0A6M4H3Q4_9PROT</name>
<evidence type="ECO:0000313" key="2">
    <source>
        <dbReference type="Proteomes" id="UP000503096"/>
    </source>
</evidence>
<dbReference type="InParanoid" id="A0A6M4H3Q4"/>
<dbReference type="KEGG" id="upl:DSM104440_00126"/>
<sequence length="124" mass="14245">MTMPNGLLYGQEGPTGVWNRWKVFDVQIEGAEGVIPWSAYTCVCARENTMMDVRSYFQRVTRNVTICFECEKPTIAEWNTVGPKTYYGRQTRDWEIKKVNGGLSSNAKLIMEFDCDEKCKALNK</sequence>
<gene>
    <name evidence="1" type="ORF">DSM104440_00126</name>
</gene>
<evidence type="ECO:0000313" key="1">
    <source>
        <dbReference type="EMBL" id="QJR13343.1"/>
    </source>
</evidence>
<dbReference type="Proteomes" id="UP000503096">
    <property type="component" value="Chromosome"/>
</dbReference>
<accession>A0A6M4H3Q4</accession>
<dbReference type="AlphaFoldDB" id="A0A6M4H3Q4"/>